<dbReference type="PANTHER" id="PTHR43641">
    <property type="entry name" value="FORMATE ACETYLTRANSFERASE 3-RELATED"/>
    <property type="match status" value="1"/>
</dbReference>
<dbReference type="PANTHER" id="PTHR43641:SF2">
    <property type="entry name" value="DEHYDRATASE YBIW-RELATED"/>
    <property type="match status" value="1"/>
</dbReference>
<feature type="modified residue" description="Glycine radical" evidence="3">
    <location>
        <position position="649"/>
    </location>
</feature>
<feature type="domain" description="Glycine radical" evidence="4">
    <location>
        <begin position="553"/>
        <end position="674"/>
    </location>
</feature>
<name>A0A317G0D6_BUTFI</name>
<dbReference type="EMBL" id="NXNG01000001">
    <property type="protein sequence ID" value="PWT26033.1"/>
    <property type="molecule type" value="Genomic_DNA"/>
</dbReference>
<dbReference type="Gene3D" id="3.20.70.20">
    <property type="match status" value="1"/>
</dbReference>
<keyword evidence="7" id="KW-1185">Reference proteome</keyword>
<dbReference type="Proteomes" id="UP000245488">
    <property type="component" value="Chromosome"/>
</dbReference>
<accession>A0A317G0D6</accession>
<keyword evidence="1 3" id="KW-0556">Organic radical</keyword>
<organism evidence="6 7">
    <name type="scientific">Butyrivibrio fibrisolvens</name>
    <dbReference type="NCBI Taxonomy" id="831"/>
    <lineage>
        <taxon>Bacteria</taxon>
        <taxon>Bacillati</taxon>
        <taxon>Bacillota</taxon>
        <taxon>Clostridia</taxon>
        <taxon>Lachnospirales</taxon>
        <taxon>Lachnospiraceae</taxon>
        <taxon>Butyrivibrio</taxon>
    </lineage>
</organism>
<dbReference type="PROSITE" id="PS51554">
    <property type="entry name" value="PFL"/>
    <property type="match status" value="1"/>
</dbReference>
<evidence type="ECO:0000256" key="3">
    <source>
        <dbReference type="PROSITE-ProRule" id="PRU00493"/>
    </source>
</evidence>
<evidence type="ECO:0000313" key="6">
    <source>
        <dbReference type="EMBL" id="PWT26033.1"/>
    </source>
</evidence>
<dbReference type="RefSeq" id="WP_110071973.1">
    <property type="nucleotide sequence ID" value="NZ_CM009896.1"/>
</dbReference>
<evidence type="ECO:0000313" key="7">
    <source>
        <dbReference type="Proteomes" id="UP000245488"/>
    </source>
</evidence>
<reference evidence="6 7" key="1">
    <citation type="submission" date="2017-09" db="EMBL/GenBank/DDBJ databases">
        <title>High-quality draft genome sequence of Butyrivibrio fibrisolvens INBov1, isolated from cow rumen.</title>
        <authorList>
            <person name="Rodriguez Hernaez J."/>
            <person name="Rivarola M."/>
            <person name="Paniego N."/>
            <person name="Cravero S."/>
            <person name="Ceron Cucchi M."/>
            <person name="Martinez M.C."/>
        </authorList>
    </citation>
    <scope>NUCLEOTIDE SEQUENCE [LARGE SCALE GENOMIC DNA]</scope>
    <source>
        <strain evidence="6 7">INBov1</strain>
    </source>
</reference>
<comment type="caution">
    <text evidence="6">The sequence shown here is derived from an EMBL/GenBank/DDBJ whole genome shotgun (WGS) entry which is preliminary data.</text>
</comment>
<dbReference type="GO" id="GO:0016829">
    <property type="term" value="F:lyase activity"/>
    <property type="evidence" value="ECO:0007669"/>
    <property type="project" value="UniProtKB-KW"/>
</dbReference>
<keyword evidence="2" id="KW-0456">Lyase</keyword>
<dbReference type="Pfam" id="PF02901">
    <property type="entry name" value="PFL-like"/>
    <property type="match status" value="1"/>
</dbReference>
<dbReference type="InterPro" id="IPR051215">
    <property type="entry name" value="GRE"/>
</dbReference>
<dbReference type="Pfam" id="PF01228">
    <property type="entry name" value="Gly_radical"/>
    <property type="match status" value="1"/>
</dbReference>
<evidence type="ECO:0000259" key="5">
    <source>
        <dbReference type="PROSITE" id="PS51554"/>
    </source>
</evidence>
<dbReference type="SUPFAM" id="SSF51998">
    <property type="entry name" value="PFL-like glycyl radical enzymes"/>
    <property type="match status" value="1"/>
</dbReference>
<protein>
    <recommendedName>
        <fullName evidence="8">Formate C-acetyltransferase</fullName>
    </recommendedName>
</protein>
<dbReference type="PROSITE" id="PS51149">
    <property type="entry name" value="GLY_RADICAL_2"/>
    <property type="match status" value="1"/>
</dbReference>
<gene>
    <name evidence="6" type="ORF">CPT75_02330</name>
</gene>
<evidence type="ECO:0008006" key="8">
    <source>
        <dbReference type="Google" id="ProtNLM"/>
    </source>
</evidence>
<evidence type="ECO:0000256" key="2">
    <source>
        <dbReference type="ARBA" id="ARBA00023239"/>
    </source>
</evidence>
<dbReference type="AlphaFoldDB" id="A0A317G0D6"/>
<evidence type="ECO:0000256" key="1">
    <source>
        <dbReference type="ARBA" id="ARBA00022818"/>
    </source>
</evidence>
<feature type="domain" description="PFL" evidence="5">
    <location>
        <begin position="1"/>
        <end position="550"/>
    </location>
</feature>
<evidence type="ECO:0000259" key="4">
    <source>
        <dbReference type="PROSITE" id="PS51149"/>
    </source>
</evidence>
<proteinExistence type="predicted"/>
<dbReference type="GO" id="GO:0005829">
    <property type="term" value="C:cytosol"/>
    <property type="evidence" value="ECO:0007669"/>
    <property type="project" value="TreeGrafter"/>
</dbReference>
<dbReference type="InterPro" id="IPR004184">
    <property type="entry name" value="PFL_dom"/>
</dbReference>
<dbReference type="InterPro" id="IPR001150">
    <property type="entry name" value="Gly_radical"/>
</dbReference>
<sequence length="676" mass="78265">MDNKLKKIIKNTYFFQFMKMKKYVTMRSSNYKNLKSNEDPKRYLLCRNTGTTQKTKVNQLEYMLKNINIQIEFNNRFQVWIDSGLYVYQHYPITDNTPPDYSIVINNSLDDMKKKYLGSDDFSKQQYRFLNYLSEYLNRIIVYIDLLITKEDSNESVEYLKNTRNIFARMKNQKAETLEEGLQRILFWSSLFWQTQHRLVGLGRLDKILDNLLIPESENEVIDIIKDFNLAIHKYYAFKSNDLMGDTGQIIVLGGIKSDGSYFSNRLTYLFIKAAIEQQIPDPKLLLRVSEKMPDNLIELAITCISKGMGYPLLANDDRIIPSIEMVYGKKDSYDYVTSACWEPLVYGKSLDKNNLDALNFAAAFVTTYLNEHFIECRDLEDLKKLYLNSLGKEIQKVKNNVSLINWEPDPLNSLFISDCIEKRKDVSQGGAKYNNYGVLGVGLGNTINSILIISDLVFEKHRYSLAELRNACINNFDNNEQMLQELSQADFYGIDNEMSINLTREIVDYTYNHLKDYRNRFGGKLKFGLSASNYKELGNVTPATMDGRRNGDPLGVHISSHGCDAYTSLVNFAGELDYSDIRCNGNVVDFFVSPAMIKDNFDKFILFIKSAIKVGFFQMQMNVVDSRTLIDARKYPDKYPNLIVRVWGFSSYFNDLPDDYKDLLIKRAMQSEGMM</sequence>